<dbReference type="EMBL" id="CARXXK010000004">
    <property type="protein sequence ID" value="CAI6367346.1"/>
    <property type="molecule type" value="Genomic_DNA"/>
</dbReference>
<sequence>MCREVCSSIVQKRPKMLGTVINPIQIDEARFAGKRKYNRGRLLNGDQPASSEDSDAEIHNGRNHGRRVDGPWVFGLKNGSDCRYFYVL</sequence>
<organism evidence="2 3">
    <name type="scientific">Macrosiphum euphorbiae</name>
    <name type="common">potato aphid</name>
    <dbReference type="NCBI Taxonomy" id="13131"/>
    <lineage>
        <taxon>Eukaryota</taxon>
        <taxon>Metazoa</taxon>
        <taxon>Ecdysozoa</taxon>
        <taxon>Arthropoda</taxon>
        <taxon>Hexapoda</taxon>
        <taxon>Insecta</taxon>
        <taxon>Pterygota</taxon>
        <taxon>Neoptera</taxon>
        <taxon>Paraneoptera</taxon>
        <taxon>Hemiptera</taxon>
        <taxon>Sternorrhyncha</taxon>
        <taxon>Aphidomorpha</taxon>
        <taxon>Aphidoidea</taxon>
        <taxon>Aphididae</taxon>
        <taxon>Macrosiphini</taxon>
        <taxon>Macrosiphum</taxon>
    </lineage>
</organism>
<protein>
    <recommendedName>
        <fullName evidence="4">Transposase</fullName>
    </recommendedName>
</protein>
<proteinExistence type="predicted"/>
<evidence type="ECO:0000313" key="3">
    <source>
        <dbReference type="Proteomes" id="UP001160148"/>
    </source>
</evidence>
<feature type="region of interest" description="Disordered" evidence="1">
    <location>
        <begin position="39"/>
        <end position="63"/>
    </location>
</feature>
<evidence type="ECO:0000313" key="2">
    <source>
        <dbReference type="EMBL" id="CAI6367346.1"/>
    </source>
</evidence>
<evidence type="ECO:0000256" key="1">
    <source>
        <dbReference type="SAM" id="MobiDB-lite"/>
    </source>
</evidence>
<dbReference type="Proteomes" id="UP001160148">
    <property type="component" value="Unassembled WGS sequence"/>
</dbReference>
<reference evidence="2 3" key="1">
    <citation type="submission" date="2023-01" db="EMBL/GenBank/DDBJ databases">
        <authorList>
            <person name="Whitehead M."/>
        </authorList>
    </citation>
    <scope>NUCLEOTIDE SEQUENCE [LARGE SCALE GENOMIC DNA]</scope>
</reference>
<keyword evidence="3" id="KW-1185">Reference proteome</keyword>
<name>A0AAV0XIK5_9HEMI</name>
<gene>
    <name evidence="2" type="ORF">MEUPH1_LOCUS21834</name>
</gene>
<accession>A0AAV0XIK5</accession>
<comment type="caution">
    <text evidence="2">The sequence shown here is derived from an EMBL/GenBank/DDBJ whole genome shotgun (WGS) entry which is preliminary data.</text>
</comment>
<evidence type="ECO:0008006" key="4">
    <source>
        <dbReference type="Google" id="ProtNLM"/>
    </source>
</evidence>
<dbReference type="AlphaFoldDB" id="A0AAV0XIK5"/>